<sequence>MSPVYFRMKEALTEEKPLGFSHHESLAELATSAADCELIHSLGRTFLISYDETAGDSPPHPRSYVEWFPLHFQLWLTKRLNQADGFLILVRGQTEDEVFLVGVVGFCVEDDSVLASSYRGRPPEENKGSTKSLDRAATWIQNCFQSHAHCSPGNLLFPSRLLDLGVYETQKEIRLKETKGD</sequence>
<comment type="caution">
    <text evidence="1">The sequence shown here is derived from an EMBL/GenBank/DDBJ whole genome shotgun (WGS) entry which is preliminary data.</text>
</comment>
<evidence type="ECO:0000313" key="2">
    <source>
        <dbReference type="Proteomes" id="UP000606974"/>
    </source>
</evidence>
<keyword evidence="2" id="KW-1185">Reference proteome</keyword>
<accession>A0A8H7AKW4</accession>
<dbReference type="AlphaFoldDB" id="A0A8H7AKW4"/>
<organism evidence="1 2">
    <name type="scientific">Endocarpon pusillum</name>
    <dbReference type="NCBI Taxonomy" id="364733"/>
    <lineage>
        <taxon>Eukaryota</taxon>
        <taxon>Fungi</taxon>
        <taxon>Dikarya</taxon>
        <taxon>Ascomycota</taxon>
        <taxon>Pezizomycotina</taxon>
        <taxon>Eurotiomycetes</taxon>
        <taxon>Chaetothyriomycetidae</taxon>
        <taxon>Verrucariales</taxon>
        <taxon>Verrucariaceae</taxon>
        <taxon>Endocarpon</taxon>
    </lineage>
</organism>
<dbReference type="EMBL" id="JAACFV010000043">
    <property type="protein sequence ID" value="KAF7509269.1"/>
    <property type="molecule type" value="Genomic_DNA"/>
</dbReference>
<evidence type="ECO:0000313" key="1">
    <source>
        <dbReference type="EMBL" id="KAF7509269.1"/>
    </source>
</evidence>
<name>A0A8H7AKW4_9EURO</name>
<protein>
    <submittedName>
        <fullName evidence="1">Uncharacterized protein</fullName>
    </submittedName>
</protein>
<dbReference type="Proteomes" id="UP000606974">
    <property type="component" value="Unassembled WGS sequence"/>
</dbReference>
<proteinExistence type="predicted"/>
<reference evidence="1" key="1">
    <citation type="submission" date="2020-02" db="EMBL/GenBank/DDBJ databases">
        <authorList>
            <person name="Palmer J.M."/>
        </authorList>
    </citation>
    <scope>NUCLEOTIDE SEQUENCE</scope>
    <source>
        <strain evidence="1">EPUS1.4</strain>
        <tissue evidence="1">Thallus</tissue>
    </source>
</reference>
<gene>
    <name evidence="1" type="ORF">GJ744_008163</name>
</gene>